<organism evidence="1 2">
    <name type="scientific">Xanthomonas phage phi Xc10</name>
    <dbReference type="NCBI Taxonomy" id="2024237"/>
    <lineage>
        <taxon>Viruses</taxon>
        <taxon>Duplodnaviria</taxon>
        <taxon>Heunggongvirae</taxon>
        <taxon>Uroviricota</taxon>
        <taxon>Caudoviricetes</taxon>
        <taxon>Autographivirales</taxon>
        <taxon>Autonotataviridae</taxon>
        <taxon>Gujervirinae</taxon>
        <taxon>Pradovirus</taxon>
        <taxon>Pradovirus pagan</taxon>
        <taxon>Pradovirus Xc10</taxon>
    </lineage>
</organism>
<sequence length="66" mass="8147">MFDIKRDNVRVAPGYKKRKRGFKINRAFTKGNFRVTWYDGKATYWEQYVPWYKVPLAMFQIWRDHA</sequence>
<evidence type="ECO:0000313" key="2">
    <source>
        <dbReference type="Proteomes" id="UP000222265"/>
    </source>
</evidence>
<evidence type="ECO:0000313" key="1">
    <source>
        <dbReference type="EMBL" id="ASZ72025.1"/>
    </source>
</evidence>
<proteinExistence type="predicted"/>
<dbReference type="RefSeq" id="YP_009791549.1">
    <property type="nucleotide sequence ID" value="NC_047840.1"/>
</dbReference>
<keyword evidence="2" id="KW-1185">Reference proteome</keyword>
<dbReference type="Proteomes" id="UP000222265">
    <property type="component" value="Segment"/>
</dbReference>
<reference evidence="2" key="1">
    <citation type="submission" date="2017-06" db="EMBL/GenBank/DDBJ databases">
        <authorList>
            <person name="Cheng Y.T."/>
        </authorList>
    </citation>
    <scope>NUCLEOTIDE SEQUENCE [LARGE SCALE GENOMIC DNA]</scope>
</reference>
<protein>
    <submittedName>
        <fullName evidence="1">Uncharacterized protein</fullName>
    </submittedName>
</protein>
<accession>A0A249XLD8</accession>
<dbReference type="KEGG" id="vg:54981732"/>
<dbReference type="EMBL" id="MF375456">
    <property type="protein sequence ID" value="ASZ72025.1"/>
    <property type="molecule type" value="Genomic_DNA"/>
</dbReference>
<dbReference type="GeneID" id="54981732"/>
<name>A0A249XLD8_9CAUD</name>